<evidence type="ECO:0000259" key="3">
    <source>
        <dbReference type="Pfam" id="PF00696"/>
    </source>
</evidence>
<reference evidence="4 7" key="1">
    <citation type="submission" date="2015-09" db="EMBL/GenBank/DDBJ databases">
        <authorList>
            <consortium name="Pathogen Informatics"/>
        </authorList>
    </citation>
    <scope>NUCLEOTIDE SEQUENCE [LARGE SCALE GENOMIC DNA]</scope>
    <source>
        <strain evidence="4 7">2789STDY5608840</strain>
    </source>
</reference>
<dbReference type="Gene3D" id="3.40.1160.10">
    <property type="entry name" value="Acetylglutamate kinase-like"/>
    <property type="match status" value="1"/>
</dbReference>
<dbReference type="SUPFAM" id="SSF53633">
    <property type="entry name" value="Carbamate kinase-like"/>
    <property type="match status" value="1"/>
</dbReference>
<evidence type="ECO:0000313" key="8">
    <source>
        <dbReference type="Proteomes" id="UP000421791"/>
    </source>
</evidence>
<accession>A0A173YKT0</accession>
<dbReference type="RefSeq" id="WP_007751296.1">
    <property type="nucleotide sequence ID" value="NZ_CABIXA010000002.1"/>
</dbReference>
<dbReference type="EMBL" id="VWAK01000001">
    <property type="protein sequence ID" value="KAA5233057.1"/>
    <property type="molecule type" value="Genomic_DNA"/>
</dbReference>
<dbReference type="PANTHER" id="PTHR21499:SF59">
    <property type="entry name" value="ASPARTOKINASE"/>
    <property type="match status" value="1"/>
</dbReference>
<sequence>MKVCKFEKIKNEEEIIRIIDCIRNEHPHVVVIPTAIPLQKWLQKISASWFHHEDETSHSIINTIEEYYYTLADHLITSNKLNKDINVLIQKYCNNIHNLVEEKADLLIDKIIKAEIYRLFSHLFTYCLREQGINAKLLDTSIFMQLNLERKPDIPYIQENIRPYIEQNQDTEIFIAPLSLCQNVYGEIDFVNKKYNDYYTIILATVFNANEVLLSTEINHICANLNNQREQHSLTYAEAEQLINNGAYLLYADCITLAAHSDIAIRLIDTNDTATEKLYISSHDTKNNIKAILVQDSVTLVRFTSLNVLPDYLLMGKLLEVIGKYKIKIISMASSNVSVSMILAASRDTLRIIQRELHKYVKMTTDENMSVIHVIGSLHWKHKQIESSIIETIKDIPISLIAYGSNDHCLTISVHTTDKNKVIRLLSQQFFRQLSA</sequence>
<dbReference type="Pfam" id="PF00696">
    <property type="entry name" value="AA_kinase"/>
    <property type="match status" value="1"/>
</dbReference>
<dbReference type="GO" id="GO:0005829">
    <property type="term" value="C:cytosol"/>
    <property type="evidence" value="ECO:0007669"/>
    <property type="project" value="TreeGrafter"/>
</dbReference>
<reference evidence="8 9" key="2">
    <citation type="journal article" date="2019" name="Nat. Med.">
        <title>A library of human gut bacterial isolates paired with longitudinal multiomics data enables mechanistic microbiome research.</title>
        <authorList>
            <person name="Poyet M."/>
            <person name="Groussin M."/>
            <person name="Gibbons S.M."/>
            <person name="Avila-Pacheco J."/>
            <person name="Jiang X."/>
            <person name="Kearney S.M."/>
            <person name="Perrotta A.R."/>
            <person name="Berdy B."/>
            <person name="Zhao S."/>
            <person name="Lieberman T.D."/>
            <person name="Swanson P.K."/>
            <person name="Smith M."/>
            <person name="Roesemann S."/>
            <person name="Alexander J.E."/>
            <person name="Rich S.A."/>
            <person name="Livny J."/>
            <person name="Vlamakis H."/>
            <person name="Clish C."/>
            <person name="Bullock K."/>
            <person name="Deik A."/>
            <person name="Scott J."/>
            <person name="Pierce K.A."/>
            <person name="Xavier R.J."/>
            <person name="Alm E.J."/>
        </authorList>
    </citation>
    <scope>NUCLEOTIDE SEQUENCE [LARGE SCALE GENOMIC DNA]</scope>
    <source>
        <strain evidence="6 9">BIOML-A2</strain>
        <strain evidence="5 8">BIOML-A6</strain>
    </source>
</reference>
<keyword evidence="4" id="KW-0418">Kinase</keyword>
<dbReference type="EMBL" id="CYZH01000002">
    <property type="protein sequence ID" value="CUN63816.1"/>
    <property type="molecule type" value="Genomic_DNA"/>
</dbReference>
<name>A0A173YKT0_9BACE</name>
<evidence type="ECO:0000313" key="4">
    <source>
        <dbReference type="EMBL" id="CUN63816.1"/>
    </source>
</evidence>
<dbReference type="AlphaFoldDB" id="A0A173YKT0"/>
<dbReference type="Proteomes" id="UP000095517">
    <property type="component" value="Unassembled WGS sequence"/>
</dbReference>
<dbReference type="PANTHER" id="PTHR21499">
    <property type="entry name" value="ASPARTATE KINASE"/>
    <property type="match status" value="1"/>
</dbReference>
<dbReference type="STRING" id="338188.ERS852397_00601"/>
<evidence type="ECO:0000313" key="7">
    <source>
        <dbReference type="Proteomes" id="UP000095517"/>
    </source>
</evidence>
<dbReference type="GeneID" id="92989062"/>
<dbReference type="GO" id="GO:0009090">
    <property type="term" value="P:homoserine biosynthetic process"/>
    <property type="evidence" value="ECO:0007669"/>
    <property type="project" value="TreeGrafter"/>
</dbReference>
<keyword evidence="4" id="KW-0808">Transferase</keyword>
<keyword evidence="9" id="KW-1185">Reference proteome</keyword>
<evidence type="ECO:0000256" key="2">
    <source>
        <dbReference type="ARBA" id="ARBA00047872"/>
    </source>
</evidence>
<dbReference type="GO" id="GO:0009089">
    <property type="term" value="P:lysine biosynthetic process via diaminopimelate"/>
    <property type="evidence" value="ECO:0007669"/>
    <property type="project" value="TreeGrafter"/>
</dbReference>
<dbReference type="InterPro" id="IPR001048">
    <property type="entry name" value="Asp/Glu/Uridylate_kinase"/>
</dbReference>
<dbReference type="EMBL" id="VWAG01000059">
    <property type="protein sequence ID" value="KAA5252583.1"/>
    <property type="molecule type" value="Genomic_DNA"/>
</dbReference>
<dbReference type="Proteomes" id="UP000440198">
    <property type="component" value="Unassembled WGS sequence"/>
</dbReference>
<evidence type="ECO:0000313" key="6">
    <source>
        <dbReference type="EMBL" id="KAA5252583.1"/>
    </source>
</evidence>
<gene>
    <name evidence="4" type="primary">lysC_1</name>
    <name evidence="4" type="ORF">ERS852397_00601</name>
    <name evidence="6" type="ORF">F2Z09_19670</name>
    <name evidence="5" type="ORF">F2Z22_00080</name>
</gene>
<dbReference type="SUPFAM" id="SSF55021">
    <property type="entry name" value="ACT-like"/>
    <property type="match status" value="2"/>
</dbReference>
<comment type="similarity">
    <text evidence="1">Belongs to the aspartokinase family.</text>
</comment>
<organism evidence="4 7">
    <name type="scientific">Bacteroides finegoldii</name>
    <dbReference type="NCBI Taxonomy" id="338188"/>
    <lineage>
        <taxon>Bacteria</taxon>
        <taxon>Pseudomonadati</taxon>
        <taxon>Bacteroidota</taxon>
        <taxon>Bacteroidia</taxon>
        <taxon>Bacteroidales</taxon>
        <taxon>Bacteroidaceae</taxon>
        <taxon>Bacteroides</taxon>
    </lineage>
</organism>
<evidence type="ECO:0000313" key="5">
    <source>
        <dbReference type="EMBL" id="KAA5233057.1"/>
    </source>
</evidence>
<dbReference type="Proteomes" id="UP000421791">
    <property type="component" value="Unassembled WGS sequence"/>
</dbReference>
<comment type="catalytic activity">
    <reaction evidence="2">
        <text>L-aspartate + ATP = 4-phospho-L-aspartate + ADP</text>
        <dbReference type="Rhea" id="RHEA:23776"/>
        <dbReference type="ChEBI" id="CHEBI:29991"/>
        <dbReference type="ChEBI" id="CHEBI:30616"/>
        <dbReference type="ChEBI" id="CHEBI:57535"/>
        <dbReference type="ChEBI" id="CHEBI:456216"/>
        <dbReference type="EC" id="2.7.2.4"/>
    </reaction>
</comment>
<dbReference type="InterPro" id="IPR045865">
    <property type="entry name" value="ACT-like_dom_sf"/>
</dbReference>
<proteinExistence type="inferred from homology"/>
<evidence type="ECO:0000313" key="9">
    <source>
        <dbReference type="Proteomes" id="UP000440198"/>
    </source>
</evidence>
<dbReference type="EC" id="2.7.2.4" evidence="4"/>
<dbReference type="InterPro" id="IPR036393">
    <property type="entry name" value="AceGlu_kinase-like_sf"/>
</dbReference>
<dbReference type="Gene3D" id="3.30.70.260">
    <property type="match status" value="2"/>
</dbReference>
<dbReference type="GO" id="GO:0004072">
    <property type="term" value="F:aspartate kinase activity"/>
    <property type="evidence" value="ECO:0007669"/>
    <property type="project" value="UniProtKB-EC"/>
</dbReference>
<protein>
    <submittedName>
        <fullName evidence="4 5">Aspartokinase</fullName>
        <ecNumber evidence="4">2.7.2.4</ecNumber>
    </submittedName>
</protein>
<evidence type="ECO:0000256" key="1">
    <source>
        <dbReference type="ARBA" id="ARBA00010122"/>
    </source>
</evidence>
<feature type="domain" description="Aspartate/glutamate/uridylate kinase" evidence="3">
    <location>
        <begin position="101"/>
        <end position="268"/>
    </location>
</feature>